<organism evidence="9 10">
    <name type="scientific">Fusarium avenaceum</name>
    <dbReference type="NCBI Taxonomy" id="40199"/>
    <lineage>
        <taxon>Eukaryota</taxon>
        <taxon>Fungi</taxon>
        <taxon>Dikarya</taxon>
        <taxon>Ascomycota</taxon>
        <taxon>Pezizomycotina</taxon>
        <taxon>Sordariomycetes</taxon>
        <taxon>Hypocreomycetidae</taxon>
        <taxon>Hypocreales</taxon>
        <taxon>Nectriaceae</taxon>
        <taxon>Fusarium</taxon>
        <taxon>Fusarium tricinctum species complex</taxon>
    </lineage>
</organism>
<evidence type="ECO:0000256" key="6">
    <source>
        <dbReference type="ARBA" id="ARBA00023242"/>
    </source>
</evidence>
<keyword evidence="6" id="KW-0539">Nucleus</keyword>
<proteinExistence type="predicted"/>
<dbReference type="PANTHER" id="PTHR36206:SF12">
    <property type="entry name" value="ASPERCRYPTIN BIOSYNTHESIS CLUSTER-SPECIFIC TRANSCRIPTION REGULATOR ATNN-RELATED"/>
    <property type="match status" value="1"/>
</dbReference>
<dbReference type="GO" id="GO:0008270">
    <property type="term" value="F:zinc ion binding"/>
    <property type="evidence" value="ECO:0007669"/>
    <property type="project" value="InterPro"/>
</dbReference>
<dbReference type="InterPro" id="IPR036864">
    <property type="entry name" value="Zn2-C6_fun-type_DNA-bd_sf"/>
</dbReference>
<evidence type="ECO:0000256" key="2">
    <source>
        <dbReference type="ARBA" id="ARBA00022833"/>
    </source>
</evidence>
<dbReference type="AlphaFoldDB" id="A0A9P7KNE9"/>
<keyword evidence="5" id="KW-0804">Transcription</keyword>
<keyword evidence="10" id="KW-1185">Reference proteome</keyword>
<dbReference type="InterPro" id="IPR052360">
    <property type="entry name" value="Transcr_Regulatory_Proteins"/>
</dbReference>
<dbReference type="Pfam" id="PF00172">
    <property type="entry name" value="Zn_clus"/>
    <property type="match status" value="1"/>
</dbReference>
<keyword evidence="2" id="KW-0862">Zinc</keyword>
<evidence type="ECO:0000256" key="4">
    <source>
        <dbReference type="ARBA" id="ARBA00023125"/>
    </source>
</evidence>
<evidence type="ECO:0000313" key="10">
    <source>
        <dbReference type="Proteomes" id="UP000782241"/>
    </source>
</evidence>
<dbReference type="Proteomes" id="UP000782241">
    <property type="component" value="Unassembled WGS sequence"/>
</dbReference>
<feature type="region of interest" description="Disordered" evidence="7">
    <location>
        <begin position="69"/>
        <end position="92"/>
    </location>
</feature>
<dbReference type="InterPro" id="IPR021858">
    <property type="entry name" value="Fun_TF"/>
</dbReference>
<evidence type="ECO:0000256" key="5">
    <source>
        <dbReference type="ARBA" id="ARBA00023163"/>
    </source>
</evidence>
<evidence type="ECO:0000259" key="8">
    <source>
        <dbReference type="Pfam" id="PF00172"/>
    </source>
</evidence>
<dbReference type="Pfam" id="PF11951">
    <property type="entry name" value="Fungal_trans_2"/>
    <property type="match status" value="1"/>
</dbReference>
<feature type="domain" description="Zn(2)-C6 fungal-type" evidence="8">
    <location>
        <begin position="46"/>
        <end position="72"/>
    </location>
</feature>
<dbReference type="EMBL" id="JAGPUO010000020">
    <property type="protein sequence ID" value="KAG5656683.1"/>
    <property type="molecule type" value="Genomic_DNA"/>
</dbReference>
<dbReference type="CDD" id="cd00067">
    <property type="entry name" value="GAL4"/>
    <property type="match status" value="1"/>
</dbReference>
<dbReference type="GO" id="GO:0003677">
    <property type="term" value="F:DNA binding"/>
    <property type="evidence" value="ECO:0007669"/>
    <property type="project" value="UniProtKB-KW"/>
</dbReference>
<dbReference type="PANTHER" id="PTHR36206">
    <property type="entry name" value="ASPERCRYPTIN BIOSYNTHESIS CLUSTER-SPECIFIC TRANSCRIPTION REGULATOR ATNN-RELATED"/>
    <property type="match status" value="1"/>
</dbReference>
<name>A0A9P7KNE9_9HYPO</name>
<dbReference type="SUPFAM" id="SSF57701">
    <property type="entry name" value="Zn2/Cys6 DNA-binding domain"/>
    <property type="match status" value="1"/>
</dbReference>
<protein>
    <recommendedName>
        <fullName evidence="8">Zn(2)-C6 fungal-type domain-containing protein</fullName>
    </recommendedName>
</protein>
<dbReference type="Gene3D" id="4.10.240.10">
    <property type="entry name" value="Zn(2)-C6 fungal-type DNA-binding domain"/>
    <property type="match status" value="1"/>
</dbReference>
<evidence type="ECO:0000256" key="7">
    <source>
        <dbReference type="SAM" id="MobiDB-lite"/>
    </source>
</evidence>
<reference evidence="9" key="1">
    <citation type="submission" date="2021-04" db="EMBL/GenBank/DDBJ databases">
        <title>Draft genome of Fusarium avenaceum strain F156N33, isolated from an atmospheric sample in Virginia.</title>
        <authorList>
            <person name="Yang S."/>
            <person name="Vinatzer B.A."/>
            <person name="Coleman J."/>
        </authorList>
    </citation>
    <scope>NUCLEOTIDE SEQUENCE</scope>
    <source>
        <strain evidence="9">F156N33</strain>
    </source>
</reference>
<dbReference type="GO" id="GO:0000981">
    <property type="term" value="F:DNA-binding transcription factor activity, RNA polymerase II-specific"/>
    <property type="evidence" value="ECO:0007669"/>
    <property type="project" value="InterPro"/>
</dbReference>
<accession>A0A9P7KNE9</accession>
<evidence type="ECO:0000256" key="3">
    <source>
        <dbReference type="ARBA" id="ARBA00023015"/>
    </source>
</evidence>
<gene>
    <name evidence="9" type="ORF">KAF25_010236</name>
</gene>
<feature type="compositionally biased region" description="Low complexity" evidence="7">
    <location>
        <begin position="78"/>
        <end position="92"/>
    </location>
</feature>
<evidence type="ECO:0000313" key="9">
    <source>
        <dbReference type="EMBL" id="KAG5656683.1"/>
    </source>
</evidence>
<evidence type="ECO:0000256" key="1">
    <source>
        <dbReference type="ARBA" id="ARBA00022723"/>
    </source>
</evidence>
<dbReference type="InterPro" id="IPR001138">
    <property type="entry name" value="Zn2Cys6_DnaBD"/>
</dbReference>
<comment type="caution">
    <text evidence="9">The sequence shown here is derived from an EMBL/GenBank/DDBJ whole genome shotgun (WGS) entry which is preliminary data.</text>
</comment>
<keyword evidence="4" id="KW-0238">DNA-binding</keyword>
<keyword evidence="3" id="KW-0805">Transcription regulation</keyword>
<sequence>MTRVKPGQRQRTRTPKVTTGCGTCKSWSPNPVRDFVLFRQLTGAVRRVKCDEARPACLRCSSTGRKCDGYQPNPPSIPSTSPQSTTSPSSVVSTYTTSTEARSFQFFIEKTLANFQTFFPDELWSTKVLQVAQSAGCIKYSLVALSNYHELYLTHQQWLQLESTHALKSYNIAIRELLTPIPDDLSQGHIPILSCLIFISIELLQGKTDSAIVLFKYGCRMIQQFRKSLSTAREAGERSCSDVEDTLGLAKACFRRIAVQILTLMGDIDPDLWEAFHGTFDKSSVRYEIPFTSLADAREALLELLVEQTSPGLKGKSIHEILAHSAKLEQWGCSYDALLAEYDRVGKISSAAERRAIALLQLHRKYLEINVSKYVYGQGDPCFWDRFTAEFNEIVDYAATAAGLDDNYAHRNWSTDSTPTAYFHLDLGFSSVLVAVIARCRDPFIRRRAIAVMLADRVQEGAFNGSQSARVAAKVMELEEARSGDVRCSSDIPEEARVRTIRVQLLRSERPKTIVLFGFDQGFCEEEFGLT</sequence>
<keyword evidence="1" id="KW-0479">Metal-binding</keyword>